<keyword evidence="14" id="KW-1185">Reference proteome</keyword>
<evidence type="ECO:0000256" key="6">
    <source>
        <dbReference type="ARBA" id="ARBA00022694"/>
    </source>
</evidence>
<evidence type="ECO:0000256" key="4">
    <source>
        <dbReference type="ARBA" id="ARBA00022679"/>
    </source>
</evidence>
<feature type="binding site" evidence="10">
    <location>
        <begin position="323"/>
        <end position="324"/>
    </location>
    <ligand>
        <name>S-adenosyl-L-methionine</name>
        <dbReference type="ChEBI" id="CHEBI:59789"/>
    </ligand>
</feature>
<feature type="binding site" evidence="10">
    <location>
        <position position="285"/>
    </location>
    <ligand>
        <name>S-adenosyl-L-methionine</name>
        <dbReference type="ChEBI" id="CHEBI:59789"/>
    </ligand>
</feature>
<keyword evidence="4 10" id="KW-0808">Transferase</keyword>
<comment type="function">
    <text evidence="10">Specifically methylates the N1 position of guanosine-37 in various cytoplasmic and mitochondrial tRNAs. Methylation is not dependent on the nature of the nucleoside 5' of the target nucleoside. This is the first step in the biosynthesis of wybutosine (yW), a modified base adjacent to the anticodon of tRNAs and required for accurate decoding.</text>
</comment>
<dbReference type="Proteomes" id="UP000001628">
    <property type="component" value="Unassembled WGS sequence"/>
</dbReference>
<dbReference type="InterPro" id="IPR030382">
    <property type="entry name" value="MeTrfase_TRM5/TYW2"/>
</dbReference>
<dbReference type="KEGG" id="pbn:PADG_00066"/>
<evidence type="ECO:0000313" key="14">
    <source>
        <dbReference type="Proteomes" id="UP000001628"/>
    </source>
</evidence>
<keyword evidence="2 10" id="KW-0963">Cytoplasm</keyword>
<dbReference type="HOGENOM" id="CLU_022610_2_2_1"/>
<evidence type="ECO:0000256" key="7">
    <source>
        <dbReference type="ARBA" id="ARBA00023128"/>
    </source>
</evidence>
<dbReference type="Pfam" id="PF25133">
    <property type="entry name" value="TYW2_N_2"/>
    <property type="match status" value="1"/>
</dbReference>
<feature type="compositionally biased region" description="Polar residues" evidence="11">
    <location>
        <begin position="23"/>
        <end position="37"/>
    </location>
</feature>
<organism evidence="13 14">
    <name type="scientific">Paracoccidioides brasiliensis (strain Pb18)</name>
    <dbReference type="NCBI Taxonomy" id="502780"/>
    <lineage>
        <taxon>Eukaryota</taxon>
        <taxon>Fungi</taxon>
        <taxon>Dikarya</taxon>
        <taxon>Ascomycota</taxon>
        <taxon>Pezizomycotina</taxon>
        <taxon>Eurotiomycetes</taxon>
        <taxon>Eurotiomycetidae</taxon>
        <taxon>Onygenales</taxon>
        <taxon>Ajellomycetaceae</taxon>
        <taxon>Paracoccidioides</taxon>
    </lineage>
</organism>
<evidence type="ECO:0000256" key="2">
    <source>
        <dbReference type="ARBA" id="ARBA00022490"/>
    </source>
</evidence>
<dbReference type="Pfam" id="PF02475">
    <property type="entry name" value="TRM5-TYW2_MTfase"/>
    <property type="match status" value="1"/>
</dbReference>
<protein>
    <recommendedName>
        <fullName evidence="10">tRNA (guanine(37)-N1)-methyltransferase</fullName>
        <ecNumber evidence="10">2.1.1.228</ecNumber>
    </recommendedName>
    <alternativeName>
        <fullName evidence="10">M1G-methyltransferase</fullName>
    </alternativeName>
    <alternativeName>
        <fullName evidence="10">tRNA [GM37] methyltransferase</fullName>
    </alternativeName>
    <alternativeName>
        <fullName evidence="10">tRNA methyltransferase 5</fullName>
    </alternativeName>
</protein>
<comment type="caution">
    <text evidence="10">Lacks conserved residue(s) required for the propagation of feature annotation.</text>
</comment>
<proteinExistence type="inferred from homology"/>
<dbReference type="PANTHER" id="PTHR23245:SF36">
    <property type="entry name" value="TRNA (GUANINE(37)-N1)-METHYLTRANSFERASE"/>
    <property type="match status" value="1"/>
</dbReference>
<evidence type="ECO:0000259" key="12">
    <source>
        <dbReference type="PROSITE" id="PS51684"/>
    </source>
</evidence>
<keyword evidence="7 10" id="KW-0496">Mitochondrion</keyword>
<accession>C1FZM6</accession>
<dbReference type="eggNOG" id="KOG2078">
    <property type="taxonomic scope" value="Eukaryota"/>
</dbReference>
<dbReference type="STRING" id="502780.C1FZM6"/>
<dbReference type="GO" id="GO:0005759">
    <property type="term" value="C:mitochondrial matrix"/>
    <property type="evidence" value="ECO:0007669"/>
    <property type="project" value="UniProtKB-SubCell"/>
</dbReference>
<dbReference type="GO" id="GO:0052906">
    <property type="term" value="F:tRNA (guanine(37)-N1)-methyltransferase activity"/>
    <property type="evidence" value="ECO:0007669"/>
    <property type="project" value="UniProtKB-UniRule"/>
</dbReference>
<dbReference type="Gene3D" id="3.40.50.150">
    <property type="entry name" value="Vaccinia Virus protein VP39"/>
    <property type="match status" value="1"/>
</dbReference>
<keyword evidence="8 10" id="KW-0539">Nucleus</keyword>
<evidence type="ECO:0000256" key="3">
    <source>
        <dbReference type="ARBA" id="ARBA00022603"/>
    </source>
</evidence>
<keyword evidence="6 10" id="KW-0819">tRNA processing</keyword>
<evidence type="ECO:0000313" key="13">
    <source>
        <dbReference type="EMBL" id="EEH43777.2"/>
    </source>
</evidence>
<dbReference type="InterPro" id="IPR025792">
    <property type="entry name" value="tRNA_Gua_MeTrfase_euk"/>
</dbReference>
<dbReference type="InterPro" id="IPR029063">
    <property type="entry name" value="SAM-dependent_MTases_sf"/>
</dbReference>
<dbReference type="HAMAP" id="MF_03152">
    <property type="entry name" value="TRM5"/>
    <property type="match status" value="1"/>
</dbReference>
<dbReference type="EC" id="2.1.1.228" evidence="10"/>
<dbReference type="GO" id="GO:0070901">
    <property type="term" value="P:mitochondrial tRNA methylation"/>
    <property type="evidence" value="ECO:0007669"/>
    <property type="project" value="UniProtKB-ARBA"/>
</dbReference>
<dbReference type="GeneID" id="22579962"/>
<feature type="region of interest" description="Disordered" evidence="11">
    <location>
        <begin position="15"/>
        <end position="45"/>
    </location>
</feature>
<comment type="subcellular location">
    <subcellularLocation>
        <location evidence="10">Mitochondrion matrix</location>
    </subcellularLocation>
    <subcellularLocation>
        <location evidence="10">Nucleus</location>
    </subcellularLocation>
    <subcellularLocation>
        <location evidence="10">Cytoplasm</location>
    </subcellularLocation>
    <text evidence="10">Predominantly in the mitochondria and in the nucleus.</text>
</comment>
<dbReference type="VEuPathDB" id="FungiDB:PADG_00066"/>
<reference evidence="13 14" key="1">
    <citation type="journal article" date="2011" name="PLoS Genet.">
        <title>Comparative genomic analysis of human fungal pathogens causing paracoccidioidomycosis.</title>
        <authorList>
            <person name="Desjardins C.A."/>
            <person name="Champion M.D."/>
            <person name="Holder J.W."/>
            <person name="Muszewska A."/>
            <person name="Goldberg J."/>
            <person name="Bailao A.M."/>
            <person name="Brigido M.M."/>
            <person name="Ferreira M.E."/>
            <person name="Garcia A.M."/>
            <person name="Grynberg M."/>
            <person name="Gujja S."/>
            <person name="Heiman D.I."/>
            <person name="Henn M.R."/>
            <person name="Kodira C.D."/>
            <person name="Leon-Narvaez H."/>
            <person name="Longo L.V."/>
            <person name="Ma L.J."/>
            <person name="Malavazi I."/>
            <person name="Matsuo A.L."/>
            <person name="Morais F.V."/>
            <person name="Pereira M."/>
            <person name="Rodriguez-Brito S."/>
            <person name="Sakthikumar S."/>
            <person name="Salem-Izacc S.M."/>
            <person name="Sykes S.M."/>
            <person name="Teixeira M.M."/>
            <person name="Vallejo M.C."/>
            <person name="Walter M.E."/>
            <person name="Yandava C."/>
            <person name="Young S."/>
            <person name="Zeng Q."/>
            <person name="Zucker J."/>
            <person name="Felipe M.S."/>
            <person name="Goldman G.H."/>
            <person name="Haas B.J."/>
            <person name="McEwen J.G."/>
            <person name="Nino-Vega G."/>
            <person name="Puccia R."/>
            <person name="San-Blas G."/>
            <person name="Soares C.M."/>
            <person name="Birren B.W."/>
            <person name="Cuomo C.A."/>
        </authorList>
    </citation>
    <scope>NUCLEOTIDE SEQUENCE [LARGE SCALE GENOMIC DNA]</scope>
    <source>
        <strain evidence="13 14">Pb18</strain>
    </source>
</reference>
<dbReference type="PANTHER" id="PTHR23245">
    <property type="entry name" value="TRNA METHYLTRANSFERASE"/>
    <property type="match status" value="1"/>
</dbReference>
<dbReference type="EMBL" id="KN275957">
    <property type="protein sequence ID" value="EEH43777.2"/>
    <property type="molecule type" value="Genomic_DNA"/>
</dbReference>
<evidence type="ECO:0000256" key="1">
    <source>
        <dbReference type="ARBA" id="ARBA00009775"/>
    </source>
</evidence>
<dbReference type="SUPFAM" id="SSF53335">
    <property type="entry name" value="S-adenosyl-L-methionine-dependent methyltransferases"/>
    <property type="match status" value="1"/>
</dbReference>
<keyword evidence="5 10" id="KW-0949">S-adenosyl-L-methionine</keyword>
<dbReference type="InterPro" id="IPR056744">
    <property type="entry name" value="TRM5/TYW2-like_N"/>
</dbReference>
<comment type="similarity">
    <text evidence="10">Belongs to the TRM5 / TYW2 family.</text>
</comment>
<evidence type="ECO:0000256" key="11">
    <source>
        <dbReference type="SAM" id="MobiDB-lite"/>
    </source>
</evidence>
<gene>
    <name evidence="10" type="primary">TRM5</name>
    <name evidence="13" type="ORF">PADG_00066</name>
</gene>
<evidence type="ECO:0000256" key="5">
    <source>
        <dbReference type="ARBA" id="ARBA00022691"/>
    </source>
</evidence>
<name>C1FZM6_PARBD</name>
<dbReference type="OMA" id="VGSHSQF"/>
<comment type="similarity">
    <text evidence="1">Belongs to the class I-like SAM-binding methyltransferase superfamily. TRM5/TYW2 family.</text>
</comment>
<dbReference type="FunFam" id="3.30.300.110:FF:000001">
    <property type="entry name" value="tRNA (guanine(37)-N1)-methyltransferase"/>
    <property type="match status" value="1"/>
</dbReference>
<comment type="subunit">
    <text evidence="10">Monomer.</text>
</comment>
<dbReference type="GO" id="GO:0005634">
    <property type="term" value="C:nucleus"/>
    <property type="evidence" value="ECO:0007669"/>
    <property type="project" value="UniProtKB-SubCell"/>
</dbReference>
<dbReference type="InterPro" id="IPR056743">
    <property type="entry name" value="TRM5-TYW2-like_MTfase"/>
</dbReference>
<evidence type="ECO:0000256" key="9">
    <source>
        <dbReference type="ARBA" id="ARBA00047783"/>
    </source>
</evidence>
<evidence type="ECO:0000256" key="8">
    <source>
        <dbReference type="ARBA" id="ARBA00023242"/>
    </source>
</evidence>
<dbReference type="GO" id="GO:0002939">
    <property type="term" value="P:tRNA N1-guanine methylation"/>
    <property type="evidence" value="ECO:0007669"/>
    <property type="project" value="TreeGrafter"/>
</dbReference>
<feature type="binding site" evidence="10">
    <location>
        <position position="413"/>
    </location>
    <ligand>
        <name>S-adenosyl-L-methionine</name>
        <dbReference type="ChEBI" id="CHEBI:59789"/>
    </ligand>
</feature>
<sequence length="524" mass="59896">MEQIATTKLPSVLTPSPIPNPIAKTSPSPITSHTTADAPTDSELDMFRPPVNRMMRTLDRSFFQKIIPLSAATVFDKKAIGSIKNELLQSKDLIFMNRIIPVRIAREGPFENVVDHWYGSKEGNQTGRRCLLLREGIKADDTTTWSPTIQRLVEAKSVSVHPFNVLLDYDYFTYKDIVDAILPDTELDEVPVGFSQVGHVAHFNLREQYLPYKYLLGEILKDKHSNVRTVINKTDEVGSHSEFRTFGYEVLAGEDDMFVNVREQDCDFAFDYSKVYWNTRLSTEHERIVSKFKKGEAVCDVMAGVGPFSIPAGKKQVFAWANDLNPYGYQCLEHGIAKNKVAEFVQAYNMNGRDFIRYATEHLCNQYPRTVKHRIKIPKAEREDYAEIRQLKPKSFVTEYIKCPRTFDHFVMNLPATAIEFLDAFIGVYAGLQELFQPYSNRQLPLIHVYCFSTNSEDEAIEHKDICQRISERIGYTISSEDCEGGTGDQERELEIRDVRLVSPTKKMFCASFRLPAEVAFKKA</sequence>
<dbReference type="OrthoDB" id="408788at2759"/>
<dbReference type="RefSeq" id="XP_010755678.1">
    <property type="nucleotide sequence ID" value="XM_010757376.1"/>
</dbReference>
<dbReference type="FunCoup" id="C1FZM6">
    <property type="interactions" value="1046"/>
</dbReference>
<dbReference type="InParanoid" id="C1FZM6"/>
<dbReference type="Gene3D" id="3.30.300.110">
    <property type="entry name" value="Met-10+ protein-like domains"/>
    <property type="match status" value="1"/>
</dbReference>
<comment type="catalytic activity">
    <reaction evidence="9 10">
        <text>guanosine(37) in tRNA + S-adenosyl-L-methionine = N(1)-methylguanosine(37) in tRNA + S-adenosyl-L-homocysteine + H(+)</text>
        <dbReference type="Rhea" id="RHEA:36899"/>
        <dbReference type="Rhea" id="RHEA-COMP:10145"/>
        <dbReference type="Rhea" id="RHEA-COMP:10147"/>
        <dbReference type="ChEBI" id="CHEBI:15378"/>
        <dbReference type="ChEBI" id="CHEBI:57856"/>
        <dbReference type="ChEBI" id="CHEBI:59789"/>
        <dbReference type="ChEBI" id="CHEBI:73542"/>
        <dbReference type="ChEBI" id="CHEBI:74269"/>
        <dbReference type="EC" id="2.1.1.228"/>
    </reaction>
</comment>
<feature type="domain" description="SAM-dependent methyltransferase TRM5/TYW2-type" evidence="12">
    <location>
        <begin position="194"/>
        <end position="517"/>
    </location>
</feature>
<evidence type="ECO:0000256" key="10">
    <source>
        <dbReference type="HAMAP-Rule" id="MF_03152"/>
    </source>
</evidence>
<dbReference type="PROSITE" id="PS51684">
    <property type="entry name" value="SAM_MT_TRM5_TYW2"/>
    <property type="match status" value="1"/>
</dbReference>
<keyword evidence="3 10" id="KW-0489">Methyltransferase</keyword>
<dbReference type="AlphaFoldDB" id="C1FZM6"/>